<proteinExistence type="inferred from homology"/>
<dbReference type="InterPro" id="IPR026234">
    <property type="entry name" value="MRGPCRFAMILY"/>
</dbReference>
<dbReference type="GO" id="GO:0005886">
    <property type="term" value="C:plasma membrane"/>
    <property type="evidence" value="ECO:0007669"/>
    <property type="project" value="UniProtKB-SubCell"/>
</dbReference>
<keyword evidence="7 9" id="KW-0675">Receptor</keyword>
<evidence type="ECO:0000256" key="6">
    <source>
        <dbReference type="ARBA" id="ARBA00023136"/>
    </source>
</evidence>
<name>A0A7J8ER85_MOLMO</name>
<dbReference type="AlphaFoldDB" id="A0A7J8ER85"/>
<keyword evidence="13" id="KW-1185">Reference proteome</keyword>
<dbReference type="EMBL" id="JACASF010000013">
    <property type="protein sequence ID" value="KAF6438028.1"/>
    <property type="molecule type" value="Genomic_DNA"/>
</dbReference>
<dbReference type="InterPro" id="IPR000276">
    <property type="entry name" value="GPCR_Rhodpsn"/>
</dbReference>
<protein>
    <recommendedName>
        <fullName evidence="11">G-protein coupled receptors family 1 profile domain-containing protein</fullName>
    </recommendedName>
</protein>
<evidence type="ECO:0000259" key="11">
    <source>
        <dbReference type="PROSITE" id="PS50262"/>
    </source>
</evidence>
<comment type="similarity">
    <text evidence="9">Belongs to the G-protein coupled receptor 1 family.</text>
</comment>
<dbReference type="SUPFAM" id="SSF81321">
    <property type="entry name" value="Family A G protein-coupled receptor-like"/>
    <property type="match status" value="1"/>
</dbReference>
<accession>A0A7J8ER85</accession>
<dbReference type="PROSITE" id="PS50262">
    <property type="entry name" value="G_PROTEIN_RECEP_F1_2"/>
    <property type="match status" value="1"/>
</dbReference>
<evidence type="ECO:0000256" key="9">
    <source>
        <dbReference type="RuleBase" id="RU000688"/>
    </source>
</evidence>
<evidence type="ECO:0000256" key="2">
    <source>
        <dbReference type="ARBA" id="ARBA00022475"/>
    </source>
</evidence>
<keyword evidence="4 10" id="KW-1133">Transmembrane helix</keyword>
<dbReference type="Proteomes" id="UP000550707">
    <property type="component" value="Unassembled WGS sequence"/>
</dbReference>
<keyword evidence="2" id="KW-1003">Cell membrane</keyword>
<evidence type="ECO:0000256" key="10">
    <source>
        <dbReference type="SAM" id="Phobius"/>
    </source>
</evidence>
<dbReference type="Pfam" id="PF00001">
    <property type="entry name" value="7tm_1"/>
    <property type="match status" value="1"/>
</dbReference>
<comment type="caution">
    <text evidence="12">The sequence shown here is derived from an EMBL/GenBank/DDBJ whole genome shotgun (WGS) entry which is preliminary data.</text>
</comment>
<evidence type="ECO:0000313" key="13">
    <source>
        <dbReference type="Proteomes" id="UP000550707"/>
    </source>
</evidence>
<evidence type="ECO:0000256" key="5">
    <source>
        <dbReference type="ARBA" id="ARBA00023040"/>
    </source>
</evidence>
<dbReference type="PANTHER" id="PTHR11334">
    <property type="entry name" value="MAS-RELATED G-PROTEIN COUPLED RECEPTOR"/>
    <property type="match status" value="1"/>
</dbReference>
<dbReference type="InterPro" id="IPR017452">
    <property type="entry name" value="GPCR_Rhodpsn_7TM"/>
</dbReference>
<reference evidence="12 13" key="1">
    <citation type="journal article" date="2020" name="Nature">
        <title>Six reference-quality genomes reveal evolution of bat adaptations.</title>
        <authorList>
            <person name="Jebb D."/>
            <person name="Huang Z."/>
            <person name="Pippel M."/>
            <person name="Hughes G.M."/>
            <person name="Lavrichenko K."/>
            <person name="Devanna P."/>
            <person name="Winkler S."/>
            <person name="Jermiin L.S."/>
            <person name="Skirmuntt E.C."/>
            <person name="Katzourakis A."/>
            <person name="Burkitt-Gray L."/>
            <person name="Ray D.A."/>
            <person name="Sullivan K.A.M."/>
            <person name="Roscito J.G."/>
            <person name="Kirilenko B.M."/>
            <person name="Davalos L.M."/>
            <person name="Corthals A.P."/>
            <person name="Power M.L."/>
            <person name="Jones G."/>
            <person name="Ransome R.D."/>
            <person name="Dechmann D.K.N."/>
            <person name="Locatelli A.G."/>
            <person name="Puechmaille S.J."/>
            <person name="Fedrigo O."/>
            <person name="Jarvis E.D."/>
            <person name="Hiller M."/>
            <person name="Vernes S.C."/>
            <person name="Myers E.W."/>
            <person name="Teeling E.C."/>
        </authorList>
    </citation>
    <scope>NUCLEOTIDE SEQUENCE [LARGE SCALE GENOMIC DNA]</scope>
    <source>
        <strain evidence="12">MMolMol1</strain>
        <tissue evidence="12">Muscle</tissue>
    </source>
</reference>
<feature type="domain" description="G-protein coupled receptors family 1 profile" evidence="11">
    <location>
        <begin position="32"/>
        <end position="137"/>
    </location>
</feature>
<dbReference type="PANTHER" id="PTHR11334:SF29">
    <property type="entry name" value="MAS-RELATED G-PROTEIN COUPLED RECEPTOR MEMBER X2"/>
    <property type="match status" value="1"/>
</dbReference>
<dbReference type="Gene3D" id="1.20.1070.10">
    <property type="entry name" value="Rhodopsin 7-helix transmembrane proteins"/>
    <property type="match status" value="1"/>
</dbReference>
<dbReference type="PRINTS" id="PR00237">
    <property type="entry name" value="GPCRRHODOPSN"/>
</dbReference>
<evidence type="ECO:0000256" key="3">
    <source>
        <dbReference type="ARBA" id="ARBA00022692"/>
    </source>
</evidence>
<dbReference type="GO" id="GO:0004930">
    <property type="term" value="F:G protein-coupled receptor activity"/>
    <property type="evidence" value="ECO:0007669"/>
    <property type="project" value="UniProtKB-KW"/>
</dbReference>
<comment type="subcellular location">
    <subcellularLocation>
        <location evidence="1">Cell membrane</location>
        <topology evidence="1">Multi-pass membrane protein</topology>
    </subcellularLocation>
</comment>
<keyword evidence="3 9" id="KW-0812">Transmembrane</keyword>
<feature type="transmembrane region" description="Helical" evidence="10">
    <location>
        <begin position="85"/>
        <end position="107"/>
    </location>
</feature>
<organism evidence="12 13">
    <name type="scientific">Molossus molossus</name>
    <name type="common">Pallas' mastiff bat</name>
    <name type="synonym">Vespertilio molossus</name>
    <dbReference type="NCBI Taxonomy" id="27622"/>
    <lineage>
        <taxon>Eukaryota</taxon>
        <taxon>Metazoa</taxon>
        <taxon>Chordata</taxon>
        <taxon>Craniata</taxon>
        <taxon>Vertebrata</taxon>
        <taxon>Euteleostomi</taxon>
        <taxon>Mammalia</taxon>
        <taxon>Eutheria</taxon>
        <taxon>Laurasiatheria</taxon>
        <taxon>Chiroptera</taxon>
        <taxon>Yangochiroptera</taxon>
        <taxon>Molossidae</taxon>
        <taxon>Molossus</taxon>
    </lineage>
</organism>
<gene>
    <name evidence="12" type="ORF">HJG59_008720</name>
</gene>
<keyword evidence="5 9" id="KW-0297">G-protein coupled receptor</keyword>
<feature type="transmembrane region" description="Helical" evidence="10">
    <location>
        <begin position="61"/>
        <end position="79"/>
    </location>
</feature>
<feature type="transmembrane region" description="Helical" evidence="10">
    <location>
        <begin position="20"/>
        <end position="40"/>
    </location>
</feature>
<evidence type="ECO:0000256" key="1">
    <source>
        <dbReference type="ARBA" id="ARBA00004651"/>
    </source>
</evidence>
<keyword evidence="6 10" id="KW-0472">Membrane</keyword>
<evidence type="ECO:0000313" key="12">
    <source>
        <dbReference type="EMBL" id="KAF6438028.1"/>
    </source>
</evidence>
<dbReference type="PRINTS" id="PR02108">
    <property type="entry name" value="MRGPCRFAMILY"/>
</dbReference>
<evidence type="ECO:0000256" key="7">
    <source>
        <dbReference type="ARBA" id="ARBA00023170"/>
    </source>
</evidence>
<evidence type="ECO:0000256" key="8">
    <source>
        <dbReference type="ARBA" id="ARBA00023224"/>
    </source>
</evidence>
<keyword evidence="8 9" id="KW-0807">Transducer</keyword>
<evidence type="ECO:0000256" key="4">
    <source>
        <dbReference type="ARBA" id="ARBA00022989"/>
    </source>
</evidence>
<sequence length="137" mass="15374">MNGSDQSLHKRDTEILILELLILIIALAGLAGNMVVLWLLGFHMQMKAFSIHILKPAGADFLLLGCEIMHSLCTLLHFYSNTINICNIVFTVSVFAYISGLSLLSAISTERCLSVLRPIWYRCRRPRHTLAIMCAQL</sequence>
<dbReference type="PROSITE" id="PS00237">
    <property type="entry name" value="G_PROTEIN_RECEP_F1_1"/>
    <property type="match status" value="1"/>
</dbReference>
<dbReference type="InParanoid" id="A0A7J8ER85"/>